<sequence length="102" mass="11033">MNQVPFLNTPAALTRPEHAPSWRLTSNCSVSLVPLLTSSRVDFRAASDCHTTRSNSSGSGRDSALTTYTNTESTPRERVPRGKGRRCHLDGLGGSAHHPCET</sequence>
<accession>A0A8J4EV59</accession>
<feature type="region of interest" description="Disordered" evidence="1">
    <location>
        <begin position="47"/>
        <end position="102"/>
    </location>
</feature>
<organism evidence="2 3">
    <name type="scientific">Volvox africanus</name>
    <dbReference type="NCBI Taxonomy" id="51714"/>
    <lineage>
        <taxon>Eukaryota</taxon>
        <taxon>Viridiplantae</taxon>
        <taxon>Chlorophyta</taxon>
        <taxon>core chlorophytes</taxon>
        <taxon>Chlorophyceae</taxon>
        <taxon>CS clade</taxon>
        <taxon>Chlamydomonadales</taxon>
        <taxon>Volvocaceae</taxon>
        <taxon>Volvox</taxon>
    </lineage>
</organism>
<reference evidence="2" key="1">
    <citation type="journal article" date="2021" name="Proc. Natl. Acad. Sci. U.S.A.">
        <title>Three genomes in the algal genus Volvox reveal the fate of a haploid sex-determining region after a transition to homothallism.</title>
        <authorList>
            <person name="Yamamoto K."/>
            <person name="Hamaji T."/>
            <person name="Kawai-Toyooka H."/>
            <person name="Matsuzaki R."/>
            <person name="Takahashi F."/>
            <person name="Nishimura Y."/>
            <person name="Kawachi M."/>
            <person name="Noguchi H."/>
            <person name="Minakuchi Y."/>
            <person name="Umen J.G."/>
            <person name="Toyoda A."/>
            <person name="Nozaki H."/>
        </authorList>
    </citation>
    <scope>NUCLEOTIDE SEQUENCE</scope>
    <source>
        <strain evidence="2">NIES-3780</strain>
    </source>
</reference>
<feature type="compositionally biased region" description="Polar residues" evidence="1">
    <location>
        <begin position="52"/>
        <end position="73"/>
    </location>
</feature>
<evidence type="ECO:0000313" key="3">
    <source>
        <dbReference type="Proteomes" id="UP000747399"/>
    </source>
</evidence>
<evidence type="ECO:0000256" key="1">
    <source>
        <dbReference type="SAM" id="MobiDB-lite"/>
    </source>
</evidence>
<dbReference type="EMBL" id="BNCO01000004">
    <property type="protein sequence ID" value="GIL46901.1"/>
    <property type="molecule type" value="Genomic_DNA"/>
</dbReference>
<evidence type="ECO:0000313" key="2">
    <source>
        <dbReference type="EMBL" id="GIL46901.1"/>
    </source>
</evidence>
<comment type="caution">
    <text evidence="2">The sequence shown here is derived from an EMBL/GenBank/DDBJ whole genome shotgun (WGS) entry which is preliminary data.</text>
</comment>
<protein>
    <submittedName>
        <fullName evidence="2">Uncharacterized protein</fullName>
    </submittedName>
</protein>
<name>A0A8J4EV59_9CHLO</name>
<proteinExistence type="predicted"/>
<keyword evidence="3" id="KW-1185">Reference proteome</keyword>
<gene>
    <name evidence="2" type="ORF">Vafri_3767</name>
</gene>
<dbReference type="AlphaFoldDB" id="A0A8J4EV59"/>
<dbReference type="Proteomes" id="UP000747399">
    <property type="component" value="Unassembled WGS sequence"/>
</dbReference>